<reference evidence="2" key="1">
    <citation type="submission" date="2016-10" db="EMBL/GenBank/DDBJ databases">
        <authorList>
            <person name="Varghese N."/>
            <person name="Submissions S."/>
        </authorList>
    </citation>
    <scope>NUCLEOTIDE SEQUENCE [LARGE SCALE GENOMIC DNA]</scope>
    <source>
        <strain evidence="2">DSM 46136</strain>
    </source>
</reference>
<evidence type="ECO:0000313" key="1">
    <source>
        <dbReference type="EMBL" id="SFT86575.1"/>
    </source>
</evidence>
<keyword evidence="2" id="KW-1185">Reference proteome</keyword>
<organism evidence="1 2">
    <name type="scientific">Geodermatophilus amargosae</name>
    <dbReference type="NCBI Taxonomy" id="1296565"/>
    <lineage>
        <taxon>Bacteria</taxon>
        <taxon>Bacillati</taxon>
        <taxon>Actinomycetota</taxon>
        <taxon>Actinomycetes</taxon>
        <taxon>Geodermatophilales</taxon>
        <taxon>Geodermatophilaceae</taxon>
        <taxon>Geodermatophilus</taxon>
    </lineage>
</organism>
<evidence type="ECO:0000313" key="2">
    <source>
        <dbReference type="Proteomes" id="UP000199546"/>
    </source>
</evidence>
<gene>
    <name evidence="1" type="ORF">SAMN05660657_03572</name>
</gene>
<accession>A0A1I7BHC3</accession>
<protein>
    <submittedName>
        <fullName evidence="1">Uncharacterized protein</fullName>
    </submittedName>
</protein>
<dbReference type="AlphaFoldDB" id="A0A1I7BHC3"/>
<proteinExistence type="predicted"/>
<sequence>MSTDTTGVRVHGRSRPARLPAGELLTTLGRLLRDGGAAPLADPDVSAVGIEYGTVEGGSVRIRRPGC</sequence>
<dbReference type="STRING" id="1296565.SAMN05660657_03572"/>
<dbReference type="EMBL" id="FPBA01000014">
    <property type="protein sequence ID" value="SFT86575.1"/>
    <property type="molecule type" value="Genomic_DNA"/>
</dbReference>
<dbReference type="Proteomes" id="UP000199546">
    <property type="component" value="Unassembled WGS sequence"/>
</dbReference>
<dbReference type="RefSeq" id="WP_093581352.1">
    <property type="nucleotide sequence ID" value="NZ_FPBA01000014.1"/>
</dbReference>
<name>A0A1I7BHC3_9ACTN</name>